<reference evidence="1" key="1">
    <citation type="submission" date="2024-05" db="EMBL/GenBank/DDBJ databases">
        <authorList>
            <person name="Cai S.Y."/>
            <person name="Jin L.M."/>
            <person name="Li H.R."/>
        </authorList>
    </citation>
    <scope>NUCLEOTIDE SEQUENCE</scope>
    <source>
        <strain evidence="1">A5-74</strain>
    </source>
</reference>
<proteinExistence type="predicted"/>
<accession>A0AAU8DTC0</accession>
<dbReference type="EMBL" id="CP159218">
    <property type="protein sequence ID" value="XCG64888.1"/>
    <property type="molecule type" value="Genomic_DNA"/>
</dbReference>
<name>A0AAU8DTC0_9ACTN</name>
<organism evidence="1">
    <name type="scientific">Nakamurella sp. A5-74</name>
    <dbReference type="NCBI Taxonomy" id="3158264"/>
    <lineage>
        <taxon>Bacteria</taxon>
        <taxon>Bacillati</taxon>
        <taxon>Actinomycetota</taxon>
        <taxon>Actinomycetes</taxon>
        <taxon>Nakamurellales</taxon>
        <taxon>Nakamurellaceae</taxon>
        <taxon>Nakamurella</taxon>
    </lineage>
</organism>
<sequence>MSDPFEGYRFGPAWDQAFSGPGTPRSSHLDVHRSLQAITAPRARPYNAGRPAPLGEPAFWMVAVLLRPDQR</sequence>
<protein>
    <submittedName>
        <fullName evidence="1">Uncharacterized protein</fullName>
    </submittedName>
</protein>
<dbReference type="AlphaFoldDB" id="A0AAU8DTC0"/>
<dbReference type="RefSeq" id="WP_353650500.1">
    <property type="nucleotide sequence ID" value="NZ_CP159218.1"/>
</dbReference>
<evidence type="ECO:0000313" key="1">
    <source>
        <dbReference type="EMBL" id="XCG64888.1"/>
    </source>
</evidence>
<gene>
    <name evidence="1" type="ORF">ABLG96_06140</name>
</gene>